<dbReference type="AlphaFoldDB" id="A9KS59"/>
<protein>
    <recommendedName>
        <fullName evidence="3">Metal-independent alpha-mannosidase</fullName>
    </recommendedName>
</protein>
<dbReference type="Gene3D" id="1.50.10.10">
    <property type="match status" value="1"/>
</dbReference>
<dbReference type="Pfam" id="PF06824">
    <property type="entry name" value="Glyco_hydro_125"/>
    <property type="match status" value="1"/>
</dbReference>
<evidence type="ECO:0000313" key="1">
    <source>
        <dbReference type="EMBL" id="ABX42091.1"/>
    </source>
</evidence>
<dbReference type="Proteomes" id="UP000000370">
    <property type="component" value="Chromosome"/>
</dbReference>
<dbReference type="RefSeq" id="WP_012199745.1">
    <property type="nucleotide sequence ID" value="NC_010001.1"/>
</dbReference>
<proteinExistence type="predicted"/>
<dbReference type="PANTHER" id="PTHR31047:SF0">
    <property type="entry name" value="MEIOTICALLY UP-REGULATED GENE 157 PROTEIN"/>
    <property type="match status" value="1"/>
</dbReference>
<dbReference type="InterPro" id="IPR012341">
    <property type="entry name" value="6hp_glycosidase-like_sf"/>
</dbReference>
<reference evidence="2" key="1">
    <citation type="submission" date="2007-11" db="EMBL/GenBank/DDBJ databases">
        <title>Complete genome sequence of Clostridium phytofermentans ISDg.</title>
        <authorList>
            <person name="Leschine S.B."/>
            <person name="Warnick T.A."/>
            <person name="Blanchard J.L."/>
            <person name="Schnell D.J."/>
            <person name="Petit E.L."/>
            <person name="LaTouf W.G."/>
            <person name="Copeland A."/>
            <person name="Lucas S."/>
            <person name="Lapidus A."/>
            <person name="Barry K."/>
            <person name="Glavina del Rio T."/>
            <person name="Dalin E."/>
            <person name="Tice H."/>
            <person name="Pitluck S."/>
            <person name="Kiss H."/>
            <person name="Brettin T."/>
            <person name="Bruce D."/>
            <person name="Detter J.C."/>
            <person name="Han C."/>
            <person name="Kuske C."/>
            <person name="Schmutz J."/>
            <person name="Larimer F."/>
            <person name="Land M."/>
            <person name="Hauser L."/>
            <person name="Kyrpides N."/>
            <person name="Kim E.A."/>
            <person name="Richardson P."/>
        </authorList>
    </citation>
    <scope>NUCLEOTIDE SEQUENCE [LARGE SCALE GENOMIC DNA]</scope>
    <source>
        <strain evidence="2">ATCC 700394 / DSM 18823 / ISDg</strain>
    </source>
</reference>
<dbReference type="SUPFAM" id="SSF48208">
    <property type="entry name" value="Six-hairpin glycosidases"/>
    <property type="match status" value="1"/>
</dbReference>
<accession>A9KS59</accession>
<dbReference type="KEGG" id="cpy:Cphy_1719"/>
<dbReference type="PIRSF" id="PIRSF028846">
    <property type="entry name" value="UCP028846"/>
    <property type="match status" value="1"/>
</dbReference>
<evidence type="ECO:0000313" key="2">
    <source>
        <dbReference type="Proteomes" id="UP000000370"/>
    </source>
</evidence>
<dbReference type="eggNOG" id="COG3538">
    <property type="taxonomic scope" value="Bacteria"/>
</dbReference>
<keyword evidence="2" id="KW-1185">Reference proteome</keyword>
<evidence type="ECO:0008006" key="3">
    <source>
        <dbReference type="Google" id="ProtNLM"/>
    </source>
</evidence>
<dbReference type="InterPro" id="IPR008313">
    <property type="entry name" value="GH125"/>
</dbReference>
<dbReference type="EMBL" id="CP000885">
    <property type="protein sequence ID" value="ABX42091.1"/>
    <property type="molecule type" value="Genomic_DNA"/>
</dbReference>
<dbReference type="HOGENOM" id="CLU_023537_0_0_9"/>
<organism evidence="1 2">
    <name type="scientific">Lachnoclostridium phytofermentans (strain ATCC 700394 / DSM 18823 / ISDg)</name>
    <name type="common">Clostridium phytofermentans</name>
    <dbReference type="NCBI Taxonomy" id="357809"/>
    <lineage>
        <taxon>Bacteria</taxon>
        <taxon>Bacillati</taxon>
        <taxon>Bacillota</taxon>
        <taxon>Clostridia</taxon>
        <taxon>Lachnospirales</taxon>
        <taxon>Lachnospiraceae</taxon>
    </lineage>
</organism>
<dbReference type="STRING" id="357809.Cphy_1719"/>
<dbReference type="GO" id="GO:0005975">
    <property type="term" value="P:carbohydrate metabolic process"/>
    <property type="evidence" value="ECO:0007669"/>
    <property type="project" value="InterPro"/>
</dbReference>
<dbReference type="OrthoDB" id="181472at2"/>
<gene>
    <name evidence="1" type="ordered locus">Cphy_1719</name>
</gene>
<dbReference type="InterPro" id="IPR008928">
    <property type="entry name" value="6-hairpin_glycosidase_sf"/>
</dbReference>
<dbReference type="SMART" id="SM01149">
    <property type="entry name" value="DUF1237"/>
    <property type="match status" value="1"/>
</dbReference>
<name>A9KS59_LACP7</name>
<dbReference type="PANTHER" id="PTHR31047">
    <property type="entry name" value="MEIOTICALLY UP-REGULATED GENE 157 PROTEIN"/>
    <property type="match status" value="1"/>
</dbReference>
<sequence>METSKAIEELFETVKQKLTGMEKVYMAFEKCFLNTITTTVKRLDDGSSYVITGDIPAMWLRDSTCQIRPYLVLANKDLAIAQMIKGLIHRQFKYIRLDPYANAFNESANGHCWEQDECGMGPWVWERKYEIDSLCFPIQLAWLYWKTTGDTTHFDKNFKNAIKVIMHTWKLEQNHEGKSQYHFIRKNTFFKDTLSREGKGALVKPNIGLTWSGFRPSDDACTYGYLIPSNMFATVVLNYVEEIATEVLKDDSIAKEALLLRKEIGDGIENYGIVNTEEFGRIYAYETDGYGQYNLMDDANVPSLLSIPYIGYVGKEEEVANNTRRFILSHSNPYYFEGKMLSGIGSAHTLSNYVWHIAVAMEGLTSEKVEDKLQCINRIMNTLGEDLLMHEGIYADDAVIYTREWFAWANSLFAELVLDFCGIKAGI</sequence>